<comment type="similarity">
    <text evidence="9">Belongs to the patatin family.</text>
</comment>
<feature type="active site" description="Proton acceptor" evidence="8">
    <location>
        <position position="1354"/>
    </location>
</feature>
<feature type="compositionally biased region" description="Low complexity" evidence="10">
    <location>
        <begin position="2566"/>
        <end position="2582"/>
    </location>
</feature>
<keyword evidence="6 8" id="KW-0443">Lipid metabolism</keyword>
<feature type="region of interest" description="Disordered" evidence="10">
    <location>
        <begin position="2558"/>
        <end position="2606"/>
    </location>
</feature>
<feature type="domain" description="PNPLA" evidence="12">
    <location>
        <begin position="1143"/>
        <end position="1367"/>
    </location>
</feature>
<feature type="transmembrane region" description="Helical" evidence="11">
    <location>
        <begin position="336"/>
        <end position="361"/>
    </location>
</feature>
<dbReference type="PROSITE" id="PS51635">
    <property type="entry name" value="PNPLA"/>
    <property type="match status" value="1"/>
</dbReference>
<name>A0A383WHN6_TETOB</name>
<feature type="compositionally biased region" description="Low complexity" evidence="10">
    <location>
        <begin position="1884"/>
        <end position="1902"/>
    </location>
</feature>
<feature type="compositionally biased region" description="Low complexity" evidence="10">
    <location>
        <begin position="2308"/>
        <end position="2325"/>
    </location>
</feature>
<dbReference type="EC" id="3.1.1.-" evidence="9"/>
<feature type="region of interest" description="Disordered" evidence="10">
    <location>
        <begin position="2231"/>
        <end position="2330"/>
    </location>
</feature>
<feature type="region of interest" description="Disordered" evidence="10">
    <location>
        <begin position="642"/>
        <end position="678"/>
    </location>
</feature>
<evidence type="ECO:0000313" key="13">
    <source>
        <dbReference type="EMBL" id="SZX76773.1"/>
    </source>
</evidence>
<evidence type="ECO:0000313" key="14">
    <source>
        <dbReference type="Proteomes" id="UP000256970"/>
    </source>
</evidence>
<evidence type="ECO:0000256" key="8">
    <source>
        <dbReference type="PROSITE-ProRule" id="PRU01161"/>
    </source>
</evidence>
<feature type="compositionally biased region" description="Low complexity" evidence="10">
    <location>
        <begin position="1919"/>
        <end position="1947"/>
    </location>
</feature>
<dbReference type="Proteomes" id="UP000256970">
    <property type="component" value="Unassembled WGS sequence"/>
</dbReference>
<dbReference type="GO" id="GO:0004620">
    <property type="term" value="F:phospholipase activity"/>
    <property type="evidence" value="ECO:0007669"/>
    <property type="project" value="TreeGrafter"/>
</dbReference>
<dbReference type="Pfam" id="PF01734">
    <property type="entry name" value="Patatin"/>
    <property type="match status" value="1"/>
</dbReference>
<dbReference type="InterPro" id="IPR016035">
    <property type="entry name" value="Acyl_Trfase/lysoPLipase"/>
</dbReference>
<feature type="compositionally biased region" description="Low complexity" evidence="10">
    <location>
        <begin position="648"/>
        <end position="665"/>
    </location>
</feature>
<feature type="region of interest" description="Disordered" evidence="10">
    <location>
        <begin position="1494"/>
        <end position="1528"/>
    </location>
</feature>
<feature type="region of interest" description="Disordered" evidence="10">
    <location>
        <begin position="1560"/>
        <end position="1579"/>
    </location>
</feature>
<evidence type="ECO:0000256" key="3">
    <source>
        <dbReference type="ARBA" id="ARBA00022801"/>
    </source>
</evidence>
<dbReference type="STRING" id="3088.A0A383WHN6"/>
<keyword evidence="7 11" id="KW-0472">Membrane</keyword>
<feature type="short sequence motif" description="GXGXXG" evidence="8">
    <location>
        <begin position="1147"/>
        <end position="1152"/>
    </location>
</feature>
<dbReference type="EMBL" id="FNXT01001265">
    <property type="protein sequence ID" value="SZX76773.1"/>
    <property type="molecule type" value="Genomic_DNA"/>
</dbReference>
<feature type="region of interest" description="Disordered" evidence="10">
    <location>
        <begin position="1594"/>
        <end position="1613"/>
    </location>
</feature>
<comment type="subcellular location">
    <subcellularLocation>
        <location evidence="1">Membrane</location>
        <topology evidence="1">Multi-pass membrane protein</topology>
    </subcellularLocation>
</comment>
<evidence type="ECO:0000259" key="12">
    <source>
        <dbReference type="PROSITE" id="PS51635"/>
    </source>
</evidence>
<evidence type="ECO:0000256" key="7">
    <source>
        <dbReference type="ARBA" id="ARBA00023136"/>
    </source>
</evidence>
<feature type="region of interest" description="Disordered" evidence="10">
    <location>
        <begin position="856"/>
        <end position="884"/>
    </location>
</feature>
<feature type="transmembrane region" description="Helical" evidence="11">
    <location>
        <begin position="39"/>
        <end position="56"/>
    </location>
</feature>
<evidence type="ECO:0000256" key="5">
    <source>
        <dbReference type="ARBA" id="ARBA00022989"/>
    </source>
</evidence>
<dbReference type="GO" id="GO:0016042">
    <property type="term" value="P:lipid catabolic process"/>
    <property type="evidence" value="ECO:0007669"/>
    <property type="project" value="UniProtKB-UniRule"/>
</dbReference>
<comment type="function">
    <text evidence="9">Lipolytic acyl hydrolase (LAH).</text>
</comment>
<dbReference type="GO" id="GO:0016020">
    <property type="term" value="C:membrane"/>
    <property type="evidence" value="ECO:0007669"/>
    <property type="project" value="UniProtKB-SubCell"/>
</dbReference>
<sequence length="2606" mass="270583">MAAEEEGGVPPSDAVLFILVCFGIGIFIRQCLRWTRIPYTAMLLLWGLAIGFLQLANPQTVAFTNSLRMWLNMEPHLLLLVFLPIIGFSAAVGQEPHMLRKSWGQIMLLAWPGVVIQFLLIALCAKYFFPYGWTWPEAFLFGAMLSATDPVAVVAVLQEVGASQKLACVIDGESLMNDGSALVIFLLLQKIVEGEAVTIGGAVAQFCLLAVVGMLLGIAFGAATSWLLDNIFRDPTLTTVVTLVSAYSSYYTADRLVGASGLLAVVCNGFTMSLIGGRQITMRAEHAMHGFWGVLEWGANTILFVWMGIVLAIVLPPSHAETAITNQPIHLEARDAGYVVVLYLWLQVARAVLLMVCWWPFNYTGYPLTWRSALVIMWGGLRGAVGMVMALFIFLDTRIHDASFKSYCIFYMGTMAFFTVLINGGSTKALLKWLGFLSYTPEQLGTLTHVIEDMEHIREQQLAGLAPDEVLGEPEPDAVKVWSTLPTAEVLAQAAANTVRPALNTRGSAYAAAVAAGLDPQLLYDYRCRVLNMVKAHYADVFDQHLLSTLQVRTLQGVTDAALDEAGEGLKDWRLLEPSCRLRGLPKLMQIAKLHRLSSTLVQATTYSQSLNNLQLLVGFIHAHRHAQEVLRQHIRSVEAEAHSEAGLATPPTTPLPAAATSSSPNGHPNLHTATEDLGGMRGGAEALLVLQESEDEVAAALVVAEGITRSHPSLPAWLRSKQAAGEILTKQHTFLQHLGDAERLSGVRCAALHALGNSAFDAHNRRRYLQSPGLMQLLVGLAAPAQAGADDAADAAGPADAAAAAAVGSSEPGTMQLKQGQQDLDCSGQLERKGAAADDAGMGLRVSLPRSLLLSGHQQPDSTSSRGSTPSPQPPPTAAAGGALQPTVQQDGAAAGSVRALSPPAAAAGSVRALSPPAAAAASASPPTLSMSRNMSFRPSTEGDAAAATAELESLPAAGRADAIAGPCAGPGDDVIAPSASGSAAAAVRDMAAAGLTAIAEAATAATGFALAASTTTAAAAAAGAATAEDDAAGRGSSSSGSSVSITAVTPSGALAVAAGAAAAAAAAPQAAPVEGSSGAAAAAATVAAAGEAVFPKRRRLVRVDDPVKLQAVRLLAVLGQNEQVRIALGDPPIRGRGLRVLAMDGGGMKGLALVELLRQLQRRAGAPIWSLFDVIGGTSTGGLLAVANGILRLELDECQDIYTKLGNKVFHSSVSQEEAGWKESLYRMYATGSASMRVAVYGAKHDAAPYEELLRQACAVQQLGCASDRLIDTAVLGGPKVFVVATLASERPAAPFAFRNYELPEEAAPAAAALAACGGSCKHHVWEAVRASSAAPYYLDDFLTPDGKRFQDGATTANNPAVVALAQARLLHPQLPIDVLVSLGCGAEPPAERSKGLSSVIDTGSVLLESACSVDRVHEALAATLPLVPGCQYYRFNPIDARCAMELDDIKPESWRKLTAATSEYCSQPAIAAQFEQLAQLLTAHQGPAADQQAAGAGVGQAGGRRHVQQQQWHRQQQQQTVGAARDRQMAAALGAAAGSFSSLGSLGSLGLSVDRSGAAHQQQDRPTWQGTAGIPAAPLGFTTSLKRQRAAAAAAGDAEQEPPGAQAGLTAAAAGDSNSIAGVAAPKLLYQKGVLLVEAQRGVAAAATAAATAAGAAALSCVRQQQQQELVGRMLAAALPQRFLQVCDLSSAAVNDSMHSSQPPSRPSSGQPRQQQQQAAALQHAEELRNMHSPGAGDSAAKAAEGQQQQQDSLAGPARLAQVNSRPAERRNSYAASSPAAAAASPKTQGSWLGYLFPWQAASGSEQQDGAAGGAGDRRSSETGEGVAIEGGTGAGAARAVGAIHASLSDSALQSTAAAAAATAAAARHSQQHSPGTVPLSSQQQQQQQQHYSKMNQQQLLSAAGVSPGTKDRSRSPAPRSPLSRSYQQQQQQQQQQQLAAAAAAGGGDAPRVTVDWPGSSSKSSGTVAGEPVSSANDAAAGAAGVASALRAALSGAAGRIGVLHLALHSTLWGLVGGWRQQITAVVEPGAAAAELLSFLGLDPSSSSLGQLVASQGPLLPTPDGGMLAVLGQQQVLAPAPMIQQQQQQPALWSNGNTGAGWNMPPPPQQQQQVFGGGISSAFLTSWVLQLTQPDAQRLLGVQELYPLLSQLQQLVVVSSSWLPHGVTEVLLRGGVAAVVAAADAAALDGLEAADVAEFFRVFYEGLVQAGLDVLQALQSAAAAVPAVGPGDVEQQQTSPRKGKKNAPDTSADATPAKKRSSKAAARPKADDDTAKDQADAAAAATHEEQHQQQQHQDEEEDAADNPPAEQAKSAGKAAGSSHAYELPEGTIEQGRIFFLYKPTVETEQVSGLRDVQRFFVLLQPQQPSGGSCRLIIIGKKKLPSPTKHERYFAFVEATAGTPKELTEGLTASTYETKTRGQRKQGPARAAGEGSYVLAKGGSKGGVHLGYVLELPAEPGQAQKVLGIAQQGSFVLSAKNPDNKGRRGVPSAGPEPAYTKQQRQQFQGRAWIGVEDASLLDVAGTELLLVGAKADPITTHELGAASDALQQASDEEGERLRRMGQQQQEQQLQQALEPAEGGGAAEGGEAPIPVGPAVTGELK</sequence>
<keyword evidence="14" id="KW-1185">Reference proteome</keyword>
<feature type="transmembrane region" description="Helical" evidence="11">
    <location>
        <begin position="407"/>
        <end position="425"/>
    </location>
</feature>
<keyword evidence="3 8" id="KW-0378">Hydrolase</keyword>
<reference evidence="13 14" key="1">
    <citation type="submission" date="2016-10" db="EMBL/GenBank/DDBJ databases">
        <authorList>
            <person name="Cai Z."/>
        </authorList>
    </citation>
    <scope>NUCLEOTIDE SEQUENCE [LARGE SCALE GENOMIC DNA]</scope>
</reference>
<feature type="short sequence motif" description="DGA/G" evidence="8">
    <location>
        <begin position="1354"/>
        <end position="1356"/>
    </location>
</feature>
<feature type="compositionally biased region" description="Low complexity" evidence="10">
    <location>
        <begin position="920"/>
        <end position="931"/>
    </location>
</feature>
<evidence type="ECO:0000256" key="1">
    <source>
        <dbReference type="ARBA" id="ARBA00004141"/>
    </source>
</evidence>
<feature type="transmembrane region" description="Helical" evidence="11">
    <location>
        <begin position="76"/>
        <end position="94"/>
    </location>
</feature>
<dbReference type="InterPro" id="IPR006153">
    <property type="entry name" value="Cation/H_exchanger_TM"/>
</dbReference>
<organism evidence="13 14">
    <name type="scientific">Tetradesmus obliquus</name>
    <name type="common">Green alga</name>
    <name type="synonym">Acutodesmus obliquus</name>
    <dbReference type="NCBI Taxonomy" id="3088"/>
    <lineage>
        <taxon>Eukaryota</taxon>
        <taxon>Viridiplantae</taxon>
        <taxon>Chlorophyta</taxon>
        <taxon>core chlorophytes</taxon>
        <taxon>Chlorophyceae</taxon>
        <taxon>CS clade</taxon>
        <taxon>Sphaeropleales</taxon>
        <taxon>Scenedesmaceae</taxon>
        <taxon>Tetradesmus</taxon>
    </lineage>
</organism>
<evidence type="ECO:0000256" key="11">
    <source>
        <dbReference type="SAM" id="Phobius"/>
    </source>
</evidence>
<comment type="domain">
    <text evidence="9">The nitrogen atoms of the two glycine residues in the GGXR motif define the oxyanion hole, and stabilize the oxyanion that forms during the nucleophilic attack by the catalytic serine during substrate cleavage.</text>
</comment>
<feature type="transmembrane region" description="Helical" evidence="11">
    <location>
        <begin position="373"/>
        <end position="395"/>
    </location>
</feature>
<dbReference type="Gene3D" id="6.10.140.1330">
    <property type="match status" value="1"/>
</dbReference>
<feature type="transmembrane region" description="Helical" evidence="11">
    <location>
        <begin position="297"/>
        <end position="315"/>
    </location>
</feature>
<evidence type="ECO:0000256" key="6">
    <source>
        <dbReference type="ARBA" id="ARBA00023098"/>
    </source>
</evidence>
<feature type="compositionally biased region" description="Low complexity" evidence="10">
    <location>
        <begin position="1703"/>
        <end position="1721"/>
    </location>
</feature>
<accession>A0A383WHN6</accession>
<dbReference type="Pfam" id="PF00999">
    <property type="entry name" value="Na_H_Exchanger"/>
    <property type="match status" value="1"/>
</dbReference>
<evidence type="ECO:0000256" key="10">
    <source>
        <dbReference type="SAM" id="MobiDB-lite"/>
    </source>
</evidence>
<feature type="compositionally biased region" description="Basic and acidic residues" evidence="10">
    <location>
        <begin position="2271"/>
        <end position="2282"/>
    </location>
</feature>
<feature type="compositionally biased region" description="Low complexity" evidence="10">
    <location>
        <begin position="1778"/>
        <end position="1788"/>
    </location>
</feature>
<feature type="compositionally biased region" description="Polar residues" evidence="10">
    <location>
        <begin position="1562"/>
        <end position="1573"/>
    </location>
</feature>
<feature type="transmembrane region" description="Helical" evidence="11">
    <location>
        <begin position="106"/>
        <end position="129"/>
    </location>
</feature>
<dbReference type="PANTHER" id="PTHR24185:SF1">
    <property type="entry name" value="CALCIUM-INDEPENDENT PHOSPHOLIPASE A2-GAMMA"/>
    <property type="match status" value="1"/>
</dbReference>
<dbReference type="GO" id="GO:1902600">
    <property type="term" value="P:proton transmembrane transport"/>
    <property type="evidence" value="ECO:0007669"/>
    <property type="project" value="InterPro"/>
</dbReference>
<feature type="short sequence motif" description="GXSXG" evidence="8">
    <location>
        <begin position="1179"/>
        <end position="1183"/>
    </location>
</feature>
<feature type="transmembrane region" description="Helical" evidence="11">
    <location>
        <begin position="202"/>
        <end position="228"/>
    </location>
</feature>
<feature type="compositionally biased region" description="Low complexity" evidence="10">
    <location>
        <begin position="1511"/>
        <end position="1522"/>
    </location>
</feature>
<gene>
    <name evidence="13" type="ORF">BQ4739_LOCUS17145</name>
</gene>
<feature type="region of interest" description="Disordered" evidence="10">
    <location>
        <begin position="2480"/>
        <end position="2504"/>
    </location>
</feature>
<proteinExistence type="inferred from homology"/>
<dbReference type="GO" id="GO:0015297">
    <property type="term" value="F:antiporter activity"/>
    <property type="evidence" value="ECO:0007669"/>
    <property type="project" value="InterPro"/>
</dbReference>
<evidence type="ECO:0000256" key="2">
    <source>
        <dbReference type="ARBA" id="ARBA00022692"/>
    </source>
</evidence>
<keyword evidence="5 11" id="KW-1133">Transmembrane helix</keyword>
<keyword evidence="2 11" id="KW-0812">Transmembrane</keyword>
<dbReference type="PANTHER" id="PTHR24185">
    <property type="entry name" value="CALCIUM-INDEPENDENT PHOSPHOLIPASE A2-GAMMA"/>
    <property type="match status" value="1"/>
</dbReference>
<protein>
    <recommendedName>
        <fullName evidence="9">Patatin</fullName>
        <ecNumber evidence="9">3.1.1.-</ecNumber>
    </recommendedName>
</protein>
<feature type="region of interest" description="Disordered" evidence="10">
    <location>
        <begin position="920"/>
        <end position="945"/>
    </location>
</feature>
<dbReference type="InterPro" id="IPR002641">
    <property type="entry name" value="PNPLA_dom"/>
</dbReference>
<feature type="transmembrane region" description="Helical" evidence="11">
    <location>
        <begin position="14"/>
        <end position="32"/>
    </location>
</feature>
<dbReference type="Gene3D" id="3.40.1090.10">
    <property type="entry name" value="Cytosolic phospholipase A2 catalytic domain"/>
    <property type="match status" value="1"/>
</dbReference>
<feature type="active site" description="Nucleophile" evidence="8">
    <location>
        <position position="1181"/>
    </location>
</feature>
<dbReference type="SUPFAM" id="SSF52151">
    <property type="entry name" value="FabD/lysophospholipase-like"/>
    <property type="match status" value="1"/>
</dbReference>
<evidence type="ECO:0000256" key="9">
    <source>
        <dbReference type="RuleBase" id="RU361262"/>
    </source>
</evidence>
<feature type="region of interest" description="Disordered" evidence="10">
    <location>
        <begin position="1867"/>
        <end position="1977"/>
    </location>
</feature>
<feature type="region of interest" description="Disordered" evidence="10">
    <location>
        <begin position="1807"/>
        <end position="1834"/>
    </location>
</feature>
<keyword evidence="4 8" id="KW-0442">Lipid degradation</keyword>
<feature type="transmembrane region" description="Helical" evidence="11">
    <location>
        <begin position="256"/>
        <end position="277"/>
    </location>
</feature>
<feature type="region of interest" description="Disordered" evidence="10">
    <location>
        <begin position="1697"/>
        <end position="1788"/>
    </location>
</feature>
<feature type="compositionally biased region" description="Low complexity" evidence="10">
    <location>
        <begin position="2590"/>
        <end position="2600"/>
    </location>
</feature>
<evidence type="ECO:0000256" key="4">
    <source>
        <dbReference type="ARBA" id="ARBA00022963"/>
    </source>
</evidence>
<dbReference type="GO" id="GO:0006631">
    <property type="term" value="P:fatty acid metabolic process"/>
    <property type="evidence" value="ECO:0007669"/>
    <property type="project" value="TreeGrafter"/>
</dbReference>